<evidence type="ECO:0000256" key="5">
    <source>
        <dbReference type="SAM" id="Phobius"/>
    </source>
</evidence>
<keyword evidence="5" id="KW-0472">Membrane</keyword>
<dbReference type="Proteomes" id="UP000824151">
    <property type="component" value="Unassembled WGS sequence"/>
</dbReference>
<feature type="transmembrane region" description="Helical" evidence="5">
    <location>
        <begin position="251"/>
        <end position="274"/>
    </location>
</feature>
<feature type="region of interest" description="Disordered" evidence="4">
    <location>
        <begin position="121"/>
        <end position="150"/>
    </location>
</feature>
<accession>A0A9D1UU13</accession>
<feature type="domain" description="Phage shock protein PspC N-terminal" evidence="6">
    <location>
        <begin position="61"/>
        <end position="110"/>
    </location>
</feature>
<dbReference type="Pfam" id="PF04024">
    <property type="entry name" value="PspC"/>
    <property type="match status" value="1"/>
</dbReference>
<keyword evidence="2" id="KW-0418">Kinase</keyword>
<feature type="transmembrane region" description="Helical" evidence="5">
    <location>
        <begin position="166"/>
        <end position="184"/>
    </location>
</feature>
<dbReference type="EMBL" id="DXGD01000348">
    <property type="protein sequence ID" value="HIX00347.1"/>
    <property type="molecule type" value="Genomic_DNA"/>
</dbReference>
<feature type="compositionally biased region" description="Pro residues" evidence="4">
    <location>
        <begin position="27"/>
        <end position="37"/>
    </location>
</feature>
<dbReference type="GO" id="GO:0000160">
    <property type="term" value="P:phosphorelay signal transduction system"/>
    <property type="evidence" value="ECO:0007669"/>
    <property type="project" value="UniProtKB-KW"/>
</dbReference>
<feature type="transmembrane region" description="Helical" evidence="5">
    <location>
        <begin position="190"/>
        <end position="210"/>
    </location>
</feature>
<keyword evidence="1" id="KW-0808">Transferase</keyword>
<dbReference type="AlphaFoldDB" id="A0A9D1UU13"/>
<protein>
    <submittedName>
        <fullName evidence="7">PspC domain-containing protein</fullName>
    </submittedName>
</protein>
<comment type="caution">
    <text evidence="7">The sequence shown here is derived from an EMBL/GenBank/DDBJ whole genome shotgun (WGS) entry which is preliminary data.</text>
</comment>
<evidence type="ECO:0000256" key="3">
    <source>
        <dbReference type="ARBA" id="ARBA00023012"/>
    </source>
</evidence>
<dbReference type="InterPro" id="IPR036890">
    <property type="entry name" value="HATPase_C_sf"/>
</dbReference>
<feature type="compositionally biased region" description="Basic and acidic residues" evidence="4">
    <location>
        <begin position="458"/>
        <end position="467"/>
    </location>
</feature>
<sequence>MTTGEESAPPGAAAGPTASSGPARSAPAPPSSIPPGSIPADTAGPTSPAPGQQRPPLRRGLNTPLAGVCLGLSRHLGLSVPVVRATMIALGVVGIGLVLYCWLWVFVPSEDEVTADAGTRGLSGHAVDSSSAQEAASPGSNDDGEEVTPGERVKRALDSLTSSPEVLLGGLLLGVAAVITLQLLGTDVDWWLFGPPALLAIGVLLAWSQVDTPRRGTRNRHTAIWQFAAGACLVVLSMLVIAGGFVPASELMMGLVLAGMLLAGVALVAAPWVIKLYRTMATERARAAAEAERADIAAHLHDSVLQTLAMIQKQRFDPASVEHLARSQERQLRGWLYRQGRWEASGTGEETLEDELLAIAEELEALHKTPVEVVAVGGSRGQGHHVLVAAAREAIVNALKHAGPASVYVESDETADTVFIRDRGPGFDLDSMDQDRLGVRESIIGRMQRAGGEATIRSTERGTEVRLRMPGGGAGAESREKPADRRPEGAR</sequence>
<keyword evidence="5" id="KW-1133">Transmembrane helix</keyword>
<evidence type="ECO:0000256" key="4">
    <source>
        <dbReference type="SAM" id="MobiDB-lite"/>
    </source>
</evidence>
<keyword evidence="5" id="KW-0812">Transmembrane</keyword>
<evidence type="ECO:0000256" key="1">
    <source>
        <dbReference type="ARBA" id="ARBA00022679"/>
    </source>
</evidence>
<feature type="transmembrane region" description="Helical" evidence="5">
    <location>
        <begin position="222"/>
        <end position="245"/>
    </location>
</feature>
<dbReference type="InterPro" id="IPR050482">
    <property type="entry name" value="Sensor_HK_TwoCompSys"/>
</dbReference>
<feature type="compositionally biased region" description="Polar residues" evidence="4">
    <location>
        <begin position="128"/>
        <end position="140"/>
    </location>
</feature>
<evidence type="ECO:0000259" key="6">
    <source>
        <dbReference type="Pfam" id="PF04024"/>
    </source>
</evidence>
<feature type="transmembrane region" description="Helical" evidence="5">
    <location>
        <begin position="82"/>
        <end position="105"/>
    </location>
</feature>
<organism evidence="7 8">
    <name type="scientific">Candidatus Nesterenkonia stercoripullorum</name>
    <dbReference type="NCBI Taxonomy" id="2838701"/>
    <lineage>
        <taxon>Bacteria</taxon>
        <taxon>Bacillati</taxon>
        <taxon>Actinomycetota</taxon>
        <taxon>Actinomycetes</taxon>
        <taxon>Micrococcales</taxon>
        <taxon>Micrococcaceae</taxon>
        <taxon>Nesterenkonia</taxon>
    </lineage>
</organism>
<dbReference type="GO" id="GO:0016301">
    <property type="term" value="F:kinase activity"/>
    <property type="evidence" value="ECO:0007669"/>
    <property type="project" value="UniProtKB-KW"/>
</dbReference>
<reference evidence="7" key="1">
    <citation type="journal article" date="2021" name="PeerJ">
        <title>Extensive microbial diversity within the chicken gut microbiome revealed by metagenomics and culture.</title>
        <authorList>
            <person name="Gilroy R."/>
            <person name="Ravi A."/>
            <person name="Getino M."/>
            <person name="Pursley I."/>
            <person name="Horton D.L."/>
            <person name="Alikhan N.F."/>
            <person name="Baker D."/>
            <person name="Gharbi K."/>
            <person name="Hall N."/>
            <person name="Watson M."/>
            <person name="Adriaenssens E.M."/>
            <person name="Foster-Nyarko E."/>
            <person name="Jarju S."/>
            <person name="Secka A."/>
            <person name="Antonio M."/>
            <person name="Oren A."/>
            <person name="Chaudhuri R.R."/>
            <person name="La Ragione R."/>
            <person name="Hildebrand F."/>
            <person name="Pallen M.J."/>
        </authorList>
    </citation>
    <scope>NUCLEOTIDE SEQUENCE</scope>
    <source>
        <strain evidence="7">ChiHejej3B27-3195</strain>
    </source>
</reference>
<proteinExistence type="predicted"/>
<name>A0A9D1UU13_9MICC</name>
<feature type="region of interest" description="Disordered" evidence="4">
    <location>
        <begin position="1"/>
        <end position="60"/>
    </location>
</feature>
<evidence type="ECO:0000313" key="7">
    <source>
        <dbReference type="EMBL" id="HIX00347.1"/>
    </source>
</evidence>
<reference evidence="7" key="2">
    <citation type="submission" date="2021-04" db="EMBL/GenBank/DDBJ databases">
        <authorList>
            <person name="Gilroy R."/>
        </authorList>
    </citation>
    <scope>NUCLEOTIDE SEQUENCE</scope>
    <source>
        <strain evidence="7">ChiHejej3B27-3195</strain>
    </source>
</reference>
<feature type="region of interest" description="Disordered" evidence="4">
    <location>
        <begin position="454"/>
        <end position="491"/>
    </location>
</feature>
<gene>
    <name evidence="7" type="ORF">H9871_09405</name>
</gene>
<keyword evidence="3" id="KW-0902">Two-component regulatory system</keyword>
<feature type="compositionally biased region" description="Basic and acidic residues" evidence="4">
    <location>
        <begin position="477"/>
        <end position="491"/>
    </location>
</feature>
<dbReference type="InterPro" id="IPR007168">
    <property type="entry name" value="Phageshock_PspC_N"/>
</dbReference>
<feature type="compositionally biased region" description="Low complexity" evidence="4">
    <location>
        <begin position="7"/>
        <end position="26"/>
    </location>
</feature>
<dbReference type="CDD" id="cd16917">
    <property type="entry name" value="HATPase_UhpB-NarQ-NarX-like"/>
    <property type="match status" value="1"/>
</dbReference>
<evidence type="ECO:0000313" key="8">
    <source>
        <dbReference type="Proteomes" id="UP000824151"/>
    </source>
</evidence>
<dbReference type="PANTHER" id="PTHR24421">
    <property type="entry name" value="NITRATE/NITRITE SENSOR PROTEIN NARX-RELATED"/>
    <property type="match status" value="1"/>
</dbReference>
<dbReference type="PANTHER" id="PTHR24421:SF61">
    <property type="entry name" value="OXYGEN SENSOR HISTIDINE KINASE NREB"/>
    <property type="match status" value="1"/>
</dbReference>
<evidence type="ECO:0000256" key="2">
    <source>
        <dbReference type="ARBA" id="ARBA00022777"/>
    </source>
</evidence>
<dbReference type="Gene3D" id="3.30.565.10">
    <property type="entry name" value="Histidine kinase-like ATPase, C-terminal domain"/>
    <property type="match status" value="1"/>
</dbReference>
<dbReference type="SUPFAM" id="SSF55874">
    <property type="entry name" value="ATPase domain of HSP90 chaperone/DNA topoisomerase II/histidine kinase"/>
    <property type="match status" value="1"/>
</dbReference>